<dbReference type="AlphaFoldDB" id="M0CHX2"/>
<protein>
    <submittedName>
        <fullName evidence="2">Uncharacterized protein</fullName>
    </submittedName>
</protein>
<gene>
    <name evidence="2" type="ORF">C477_03709</name>
</gene>
<dbReference type="STRING" id="1227488.C477_03709"/>
<comment type="caution">
    <text evidence="2">The sequence shown here is derived from an EMBL/GenBank/DDBJ whole genome shotgun (WGS) entry which is preliminary data.</text>
</comment>
<sequence>MLAVGIGLAYFLNDPEDGLEADDETDADTGSAI</sequence>
<organism evidence="2 3">
    <name type="scientific">Haloterrigena salina JCM 13891</name>
    <dbReference type="NCBI Taxonomy" id="1227488"/>
    <lineage>
        <taxon>Archaea</taxon>
        <taxon>Methanobacteriati</taxon>
        <taxon>Methanobacteriota</taxon>
        <taxon>Stenosarchaea group</taxon>
        <taxon>Halobacteria</taxon>
        <taxon>Halobacteriales</taxon>
        <taxon>Natrialbaceae</taxon>
        <taxon>Haloterrigena</taxon>
    </lineage>
</organism>
<proteinExistence type="predicted"/>
<evidence type="ECO:0000313" key="2">
    <source>
        <dbReference type="EMBL" id="ELZ22890.1"/>
    </source>
</evidence>
<evidence type="ECO:0000313" key="3">
    <source>
        <dbReference type="Proteomes" id="UP000011657"/>
    </source>
</evidence>
<dbReference type="eggNOG" id="arCOG06340">
    <property type="taxonomic scope" value="Archaea"/>
</dbReference>
<feature type="compositionally biased region" description="Acidic residues" evidence="1">
    <location>
        <begin position="14"/>
        <end position="27"/>
    </location>
</feature>
<dbReference type="EMBL" id="AOIS01000013">
    <property type="protein sequence ID" value="ELZ22890.1"/>
    <property type="molecule type" value="Genomic_DNA"/>
</dbReference>
<keyword evidence="3" id="KW-1185">Reference proteome</keyword>
<name>M0CHX2_9EURY</name>
<reference evidence="2 3" key="1">
    <citation type="journal article" date="2014" name="PLoS Genet.">
        <title>Phylogenetically driven sequencing of extremely halophilic archaea reveals strategies for static and dynamic osmo-response.</title>
        <authorList>
            <person name="Becker E.A."/>
            <person name="Seitzer P.M."/>
            <person name="Tritt A."/>
            <person name="Larsen D."/>
            <person name="Krusor M."/>
            <person name="Yao A.I."/>
            <person name="Wu D."/>
            <person name="Madern D."/>
            <person name="Eisen J.A."/>
            <person name="Darling A.E."/>
            <person name="Facciotti M.T."/>
        </authorList>
    </citation>
    <scope>NUCLEOTIDE SEQUENCE [LARGE SCALE GENOMIC DNA]</scope>
    <source>
        <strain evidence="2 3">JCM 13891</strain>
    </source>
</reference>
<feature type="region of interest" description="Disordered" evidence="1">
    <location>
        <begin position="14"/>
        <end position="33"/>
    </location>
</feature>
<dbReference type="Proteomes" id="UP000011657">
    <property type="component" value="Unassembled WGS sequence"/>
</dbReference>
<accession>M0CHX2</accession>
<evidence type="ECO:0000256" key="1">
    <source>
        <dbReference type="SAM" id="MobiDB-lite"/>
    </source>
</evidence>